<comment type="similarity">
    <text evidence="1">Belongs to the N(4)/N(6)-methyltransferase family.</text>
</comment>
<dbReference type="Gene3D" id="3.40.50.150">
    <property type="entry name" value="Vaccinia Virus protein VP39"/>
    <property type="match status" value="1"/>
</dbReference>
<comment type="catalytic activity">
    <reaction evidence="6">
        <text>a 2'-deoxyadenosine in DNA + S-adenosyl-L-methionine = an N(6)-methyl-2'-deoxyadenosine in DNA + S-adenosyl-L-homocysteine + H(+)</text>
        <dbReference type="Rhea" id="RHEA:15197"/>
        <dbReference type="Rhea" id="RHEA-COMP:12418"/>
        <dbReference type="Rhea" id="RHEA-COMP:12419"/>
        <dbReference type="ChEBI" id="CHEBI:15378"/>
        <dbReference type="ChEBI" id="CHEBI:57856"/>
        <dbReference type="ChEBI" id="CHEBI:59789"/>
        <dbReference type="ChEBI" id="CHEBI:90615"/>
        <dbReference type="ChEBI" id="CHEBI:90616"/>
        <dbReference type="EC" id="2.1.1.72"/>
    </reaction>
</comment>
<reference evidence="8" key="1">
    <citation type="submission" date="2021-01" db="EMBL/GenBank/DDBJ databases">
        <title>Whole genome shotgun sequence of Planobispora rosea NBRC 15558.</title>
        <authorList>
            <person name="Komaki H."/>
            <person name="Tamura T."/>
        </authorList>
    </citation>
    <scope>NUCLEOTIDE SEQUENCE</scope>
    <source>
        <strain evidence="8">NBRC 15558</strain>
    </source>
</reference>
<keyword evidence="3 8" id="KW-0489">Methyltransferase</keyword>
<dbReference type="GO" id="GO:0032259">
    <property type="term" value="P:methylation"/>
    <property type="evidence" value="ECO:0007669"/>
    <property type="project" value="UniProtKB-KW"/>
</dbReference>
<dbReference type="PRINTS" id="PR00505">
    <property type="entry name" value="D12N6MTFRASE"/>
</dbReference>
<dbReference type="InterPro" id="IPR029063">
    <property type="entry name" value="SAM-dependent_MTases_sf"/>
</dbReference>
<keyword evidence="4" id="KW-0808">Transferase</keyword>
<comment type="caution">
    <text evidence="8">The sequence shown here is derived from an EMBL/GenBank/DDBJ whole genome shotgun (WGS) entry which is preliminary data.</text>
</comment>
<dbReference type="GO" id="GO:0009007">
    <property type="term" value="F:site-specific DNA-methyltransferase (adenine-specific) activity"/>
    <property type="evidence" value="ECO:0007669"/>
    <property type="project" value="UniProtKB-EC"/>
</dbReference>
<dbReference type="Gene3D" id="1.10.1020.10">
    <property type="entry name" value="Adenine-specific Methyltransferase, Domain 2"/>
    <property type="match status" value="1"/>
</dbReference>
<dbReference type="AlphaFoldDB" id="A0A8J3S4K2"/>
<accession>A0A8J3S4K2</accession>
<dbReference type="SUPFAM" id="SSF53335">
    <property type="entry name" value="S-adenosyl-L-methionine-dependent methyltransferases"/>
    <property type="match status" value="1"/>
</dbReference>
<dbReference type="Pfam" id="PF02086">
    <property type="entry name" value="MethyltransfD12"/>
    <property type="match status" value="1"/>
</dbReference>
<dbReference type="PANTHER" id="PTHR30481:SF4">
    <property type="entry name" value="SITE-SPECIFIC DNA-METHYLTRANSFERASE (ADENINE-SPECIFIC)"/>
    <property type="match status" value="1"/>
</dbReference>
<organism evidence="8 9">
    <name type="scientific">Planobispora rosea</name>
    <dbReference type="NCBI Taxonomy" id="35762"/>
    <lineage>
        <taxon>Bacteria</taxon>
        <taxon>Bacillati</taxon>
        <taxon>Actinomycetota</taxon>
        <taxon>Actinomycetes</taxon>
        <taxon>Streptosporangiales</taxon>
        <taxon>Streptosporangiaceae</taxon>
        <taxon>Planobispora</taxon>
    </lineage>
</organism>
<dbReference type="PIRSF" id="PIRSF000398">
    <property type="entry name" value="M_m6A_EcoRV"/>
    <property type="match status" value="1"/>
</dbReference>
<evidence type="ECO:0000256" key="5">
    <source>
        <dbReference type="ARBA" id="ARBA00022691"/>
    </source>
</evidence>
<gene>
    <name evidence="8" type="ORF">Pro02_50930</name>
</gene>
<proteinExistence type="inferred from homology"/>
<dbReference type="EC" id="2.1.1.72" evidence="2"/>
<protein>
    <recommendedName>
        <fullName evidence="2">site-specific DNA-methyltransferase (adenine-specific)</fullName>
        <ecNumber evidence="2">2.1.1.72</ecNumber>
    </recommendedName>
</protein>
<keyword evidence="5" id="KW-0949">S-adenosyl-L-methionine</keyword>
<evidence type="ECO:0000256" key="7">
    <source>
        <dbReference type="SAM" id="Coils"/>
    </source>
</evidence>
<dbReference type="InterPro" id="IPR012327">
    <property type="entry name" value="MeTrfase_D12"/>
</dbReference>
<feature type="coiled-coil region" evidence="7">
    <location>
        <begin position="143"/>
        <end position="170"/>
    </location>
</feature>
<dbReference type="GO" id="GO:0006298">
    <property type="term" value="P:mismatch repair"/>
    <property type="evidence" value="ECO:0007669"/>
    <property type="project" value="TreeGrafter"/>
</dbReference>
<evidence type="ECO:0000256" key="1">
    <source>
        <dbReference type="ARBA" id="ARBA00006594"/>
    </source>
</evidence>
<keyword evidence="9" id="KW-1185">Reference proteome</keyword>
<evidence type="ECO:0000256" key="2">
    <source>
        <dbReference type="ARBA" id="ARBA00011900"/>
    </source>
</evidence>
<dbReference type="InterPro" id="IPR012263">
    <property type="entry name" value="M_m6A_EcoRV"/>
</dbReference>
<evidence type="ECO:0000256" key="3">
    <source>
        <dbReference type="ARBA" id="ARBA00022603"/>
    </source>
</evidence>
<evidence type="ECO:0000313" key="9">
    <source>
        <dbReference type="Proteomes" id="UP000655044"/>
    </source>
</evidence>
<keyword evidence="7" id="KW-0175">Coiled coil</keyword>
<name>A0A8J3S4K2_PLARO</name>
<dbReference type="GO" id="GO:0043565">
    <property type="term" value="F:sequence-specific DNA binding"/>
    <property type="evidence" value="ECO:0007669"/>
    <property type="project" value="TreeGrafter"/>
</dbReference>
<evidence type="ECO:0000313" key="8">
    <source>
        <dbReference type="EMBL" id="GIH86685.1"/>
    </source>
</evidence>
<sequence length="264" mass="29924">MKTGAMHQAPFPYYGAKGRLAPWILSHMPEHAIYVEPFIGSGAVLLAKAPARTEVINDLNGDVVNFWRVLRDRYDELVGALQFTPYARDEYLFCRDGRAGPTDDVERARQFFARCCMAFNASTGRVGFSPSGLGKLGKASTFRRRIDGRLEQVAERIREVEIENMNALELIRRWRDPQAVLYLDPPYVNGTRSSTSDYATDNGSEEFHQALMDTIADHRGTVMLSGYIGSPYDCLGWRREEIQVPAHVSNRIGTKRTECLWINR</sequence>
<dbReference type="EMBL" id="BOOI01000048">
    <property type="protein sequence ID" value="GIH86685.1"/>
    <property type="molecule type" value="Genomic_DNA"/>
</dbReference>
<dbReference type="InterPro" id="IPR023095">
    <property type="entry name" value="Ade_MeTrfase_dom_2"/>
</dbReference>
<dbReference type="Proteomes" id="UP000655044">
    <property type="component" value="Unassembled WGS sequence"/>
</dbReference>
<dbReference type="GO" id="GO:0009307">
    <property type="term" value="P:DNA restriction-modification system"/>
    <property type="evidence" value="ECO:0007669"/>
    <property type="project" value="InterPro"/>
</dbReference>
<evidence type="ECO:0000256" key="4">
    <source>
        <dbReference type="ARBA" id="ARBA00022679"/>
    </source>
</evidence>
<evidence type="ECO:0000256" key="6">
    <source>
        <dbReference type="ARBA" id="ARBA00047942"/>
    </source>
</evidence>
<dbReference type="PANTHER" id="PTHR30481">
    <property type="entry name" value="DNA ADENINE METHYLASE"/>
    <property type="match status" value="1"/>
</dbReference>
<dbReference type="GO" id="GO:1904047">
    <property type="term" value="F:S-adenosyl-L-methionine binding"/>
    <property type="evidence" value="ECO:0007669"/>
    <property type="project" value="TreeGrafter"/>
</dbReference>